<dbReference type="EMBL" id="ML170156">
    <property type="protein sequence ID" value="TDL29531.1"/>
    <property type="molecule type" value="Genomic_DNA"/>
</dbReference>
<dbReference type="GO" id="GO:0030943">
    <property type="term" value="F:mitochondrion targeting sequence binding"/>
    <property type="evidence" value="ECO:0007669"/>
    <property type="project" value="TreeGrafter"/>
</dbReference>
<dbReference type="GO" id="GO:0006605">
    <property type="term" value="P:protein targeting"/>
    <property type="evidence" value="ECO:0007669"/>
    <property type="project" value="InterPro"/>
</dbReference>
<proteinExistence type="predicted"/>
<dbReference type="STRING" id="50990.A0A4R5XEL0"/>
<gene>
    <name evidence="2" type="ORF">BD410DRAFT_27233</name>
</gene>
<organism evidence="2 3">
    <name type="scientific">Rickenella mellea</name>
    <dbReference type="NCBI Taxonomy" id="50990"/>
    <lineage>
        <taxon>Eukaryota</taxon>
        <taxon>Fungi</taxon>
        <taxon>Dikarya</taxon>
        <taxon>Basidiomycota</taxon>
        <taxon>Agaricomycotina</taxon>
        <taxon>Agaricomycetes</taxon>
        <taxon>Hymenochaetales</taxon>
        <taxon>Rickenellaceae</taxon>
        <taxon>Rickenella</taxon>
    </lineage>
</organism>
<dbReference type="InterPro" id="IPR002056">
    <property type="entry name" value="MAS20"/>
</dbReference>
<dbReference type="OrthoDB" id="2154253at2759"/>
<dbReference type="PIRSF" id="PIRSF037707">
    <property type="entry name" value="MAS20_rcpt"/>
    <property type="match status" value="1"/>
</dbReference>
<name>A0A4R5XEL0_9AGAM</name>
<evidence type="ECO:0000313" key="2">
    <source>
        <dbReference type="EMBL" id="TDL29531.1"/>
    </source>
</evidence>
<dbReference type="AlphaFoldDB" id="A0A4R5XEL0"/>
<dbReference type="GO" id="GO:0006886">
    <property type="term" value="P:intracellular protein transport"/>
    <property type="evidence" value="ECO:0007669"/>
    <property type="project" value="InterPro"/>
</dbReference>
<evidence type="ECO:0000313" key="3">
    <source>
        <dbReference type="Proteomes" id="UP000294933"/>
    </source>
</evidence>
<keyword evidence="1" id="KW-0175">Coiled coil</keyword>
<dbReference type="PANTHER" id="PTHR12430:SF0">
    <property type="entry name" value="TRANSLOCASE OF OUTER MITOCHONDRIAL MEMBRANE 20"/>
    <property type="match status" value="1"/>
</dbReference>
<dbReference type="VEuPathDB" id="FungiDB:BD410DRAFT_27233"/>
<dbReference type="PANTHER" id="PTHR12430">
    <property type="entry name" value="MITOCHONDRIAL IMPORT RECEPTOR SUBUNIT TOM20"/>
    <property type="match status" value="1"/>
</dbReference>
<dbReference type="GO" id="GO:0005742">
    <property type="term" value="C:mitochondrial outer membrane translocase complex"/>
    <property type="evidence" value="ECO:0007669"/>
    <property type="project" value="InterPro"/>
</dbReference>
<protein>
    <submittedName>
        <fullName evidence="2">Uncharacterized protein</fullName>
    </submittedName>
</protein>
<dbReference type="GO" id="GO:0030150">
    <property type="term" value="P:protein import into mitochondrial matrix"/>
    <property type="evidence" value="ECO:0007669"/>
    <property type="project" value="TreeGrafter"/>
</dbReference>
<feature type="coiled-coil region" evidence="1">
    <location>
        <begin position="39"/>
        <end position="67"/>
    </location>
</feature>
<reference evidence="2 3" key="1">
    <citation type="submission" date="2018-06" db="EMBL/GenBank/DDBJ databases">
        <title>A transcriptomic atlas of mushroom development highlights an independent origin of complex multicellularity.</title>
        <authorList>
            <consortium name="DOE Joint Genome Institute"/>
            <person name="Krizsan K."/>
            <person name="Almasi E."/>
            <person name="Merenyi Z."/>
            <person name="Sahu N."/>
            <person name="Viragh M."/>
            <person name="Koszo T."/>
            <person name="Mondo S."/>
            <person name="Kiss B."/>
            <person name="Balint B."/>
            <person name="Kues U."/>
            <person name="Barry K."/>
            <person name="Hegedus J.C."/>
            <person name="Henrissat B."/>
            <person name="Johnson J."/>
            <person name="Lipzen A."/>
            <person name="Ohm R."/>
            <person name="Nagy I."/>
            <person name="Pangilinan J."/>
            <person name="Yan J."/>
            <person name="Xiong Y."/>
            <person name="Grigoriev I.V."/>
            <person name="Hibbett D.S."/>
            <person name="Nagy L.G."/>
        </authorList>
    </citation>
    <scope>NUCLEOTIDE SEQUENCE [LARGE SCALE GENOMIC DNA]</scope>
    <source>
        <strain evidence="2 3">SZMC22713</strain>
    </source>
</reference>
<keyword evidence="3" id="KW-1185">Reference proteome</keyword>
<sequence length="118" mass="13168">MSKSTSLSATTITSLTVLGGLLAYAAYFDYRRRNDTVFRKKLRVEKKKAEKAAAEDKAREAEEAAKQGPLFKLSPDEVLELYAKAREDAIPENVDGRKAYFDQNLSRAELLSSQGVLH</sequence>
<dbReference type="GO" id="GO:0008320">
    <property type="term" value="F:protein transmembrane transporter activity"/>
    <property type="evidence" value="ECO:0007669"/>
    <property type="project" value="TreeGrafter"/>
</dbReference>
<evidence type="ECO:0000256" key="1">
    <source>
        <dbReference type="SAM" id="Coils"/>
    </source>
</evidence>
<accession>A0A4R5XEL0</accession>
<dbReference type="Pfam" id="PF02064">
    <property type="entry name" value="MAS20"/>
    <property type="match status" value="1"/>
</dbReference>
<dbReference type="GO" id="GO:0016031">
    <property type="term" value="P:tRNA import into mitochondrion"/>
    <property type="evidence" value="ECO:0007669"/>
    <property type="project" value="TreeGrafter"/>
</dbReference>
<dbReference type="Proteomes" id="UP000294933">
    <property type="component" value="Unassembled WGS sequence"/>
</dbReference>